<dbReference type="GO" id="GO:0003729">
    <property type="term" value="F:mRNA binding"/>
    <property type="evidence" value="ECO:0007669"/>
    <property type="project" value="TreeGrafter"/>
</dbReference>
<feature type="region of interest" description="Disordered" evidence="2">
    <location>
        <begin position="360"/>
        <end position="388"/>
    </location>
</feature>
<feature type="region of interest" description="Disordered" evidence="2">
    <location>
        <begin position="433"/>
        <end position="501"/>
    </location>
</feature>
<dbReference type="FunCoup" id="Q2H039">
    <property type="interactions" value="166"/>
</dbReference>
<dbReference type="PANTHER" id="PTHR31027">
    <property type="entry name" value="NUCLEAR SEGREGATION PROTEIN BFR1"/>
    <property type="match status" value="1"/>
</dbReference>
<dbReference type="AlphaFoldDB" id="Q2H039"/>
<dbReference type="GO" id="GO:0008298">
    <property type="term" value="P:intracellular mRNA localization"/>
    <property type="evidence" value="ECO:0007669"/>
    <property type="project" value="TreeGrafter"/>
</dbReference>
<feature type="compositionally biased region" description="Basic and acidic residues" evidence="2">
    <location>
        <begin position="436"/>
        <end position="449"/>
    </location>
</feature>
<dbReference type="HOGENOM" id="CLU_023943_1_0_1"/>
<organism evidence="3 4">
    <name type="scientific">Chaetomium globosum (strain ATCC 6205 / CBS 148.51 / DSM 1962 / NBRC 6347 / NRRL 1970)</name>
    <name type="common">Soil fungus</name>
    <dbReference type="NCBI Taxonomy" id="306901"/>
    <lineage>
        <taxon>Eukaryota</taxon>
        <taxon>Fungi</taxon>
        <taxon>Dikarya</taxon>
        <taxon>Ascomycota</taxon>
        <taxon>Pezizomycotina</taxon>
        <taxon>Sordariomycetes</taxon>
        <taxon>Sordariomycetidae</taxon>
        <taxon>Sordariales</taxon>
        <taxon>Chaetomiaceae</taxon>
        <taxon>Chaetomium</taxon>
    </lineage>
</organism>
<keyword evidence="1" id="KW-0175">Coiled coil</keyword>
<dbReference type="GO" id="GO:0005783">
    <property type="term" value="C:endoplasmic reticulum"/>
    <property type="evidence" value="ECO:0007669"/>
    <property type="project" value="TreeGrafter"/>
</dbReference>
<reference evidence="4" key="1">
    <citation type="journal article" date="2015" name="Genome Announc.">
        <title>Draft genome sequence of the cellulolytic fungus Chaetomium globosum.</title>
        <authorList>
            <person name="Cuomo C.A."/>
            <person name="Untereiner W.A."/>
            <person name="Ma L.-J."/>
            <person name="Grabherr M."/>
            <person name="Birren B.W."/>
        </authorList>
    </citation>
    <scope>NUCLEOTIDE SEQUENCE [LARGE SCALE GENOMIC DNA]</scope>
    <source>
        <strain evidence="4">ATCC 6205 / CBS 148.51 / DSM 1962 / NBRC 6347 / NRRL 1970</strain>
    </source>
</reference>
<gene>
    <name evidence="3" type="ORF">CHGG_04857</name>
</gene>
<dbReference type="GO" id="GO:0042175">
    <property type="term" value="C:nuclear outer membrane-endoplasmic reticulum membrane network"/>
    <property type="evidence" value="ECO:0007669"/>
    <property type="project" value="TreeGrafter"/>
</dbReference>
<protein>
    <recommendedName>
        <fullName evidence="5">Nuclear segregation protein Bfr1</fullName>
    </recommendedName>
</protein>
<evidence type="ECO:0000256" key="2">
    <source>
        <dbReference type="SAM" id="MobiDB-lite"/>
    </source>
</evidence>
<keyword evidence="4" id="KW-1185">Reference proteome</keyword>
<evidence type="ECO:0000313" key="3">
    <source>
        <dbReference type="EMBL" id="EAQ88238.1"/>
    </source>
</evidence>
<dbReference type="OMA" id="AHWKEDQ"/>
<proteinExistence type="predicted"/>
<feature type="region of interest" description="Disordered" evidence="2">
    <location>
        <begin position="1"/>
        <end position="32"/>
    </location>
</feature>
<dbReference type="VEuPathDB" id="FungiDB:CHGG_04857"/>
<feature type="compositionally biased region" description="Low complexity" evidence="2">
    <location>
        <begin position="1"/>
        <end position="22"/>
    </location>
</feature>
<dbReference type="PANTHER" id="PTHR31027:SF2">
    <property type="entry name" value="LEBERCILIN DOMAIN-CONTAINING PROTEIN"/>
    <property type="match status" value="1"/>
</dbReference>
<evidence type="ECO:0000313" key="4">
    <source>
        <dbReference type="Proteomes" id="UP000001056"/>
    </source>
</evidence>
<sequence>MATETASPAAANTNTTATETVTKVSRPDEEAYKKDLAKLQKEHDDALGRFNAARAKLDSALPKQGQESPLQARKKALQAKVDEIRAKQGSGKTARSGKLDQIKSLDEQLRRRITEQNAARSKVAFKSVEEIDAKIKDLERDVESGKMKLVEEKKALAEVSSLRKLRKNFSVFDNDQKAIDDLKQKIKEIKDSMENPEAKALSEEYSKVQAELTSVRAEIDSVYGNLTALRNEKSELHSAQQATWLALKKLKDDYHTQRKAAMKWEREVREKRREREQAERDRIAKERKMARAQEMLAEASDPAFAEQIRRANNLVRFFDPTHAVEEKAPLLADKGLGASAQRKVNATGFEGMKLVRKEDREEDYLPAVKKGKKGKKSQTSETTASKFSCPPSVIEDCTFVGVNPPMSAAEVPEVIEKVKGKIAQWKADQPIQTQKNIDKAKKEIERLEAEEANANSGSNTPKEANGQKGDADQAVTDAAEKVAEVSLTEASETPKEVETTA</sequence>
<dbReference type="RefSeq" id="XP_001224071.1">
    <property type="nucleotide sequence ID" value="XM_001224070.1"/>
</dbReference>
<accession>Q2H039</accession>
<feature type="region of interest" description="Disordered" evidence="2">
    <location>
        <begin position="58"/>
        <end position="99"/>
    </location>
</feature>
<feature type="coiled-coil region" evidence="1">
    <location>
        <begin position="247"/>
        <end position="295"/>
    </location>
</feature>
<feature type="compositionally biased region" description="Polar residues" evidence="2">
    <location>
        <begin position="377"/>
        <end position="386"/>
    </location>
</feature>
<dbReference type="OrthoDB" id="2195113at2759"/>
<feature type="coiled-coil region" evidence="1">
    <location>
        <begin position="128"/>
        <end position="218"/>
    </location>
</feature>
<dbReference type="GeneID" id="4392802"/>
<evidence type="ECO:0000256" key="1">
    <source>
        <dbReference type="SAM" id="Coils"/>
    </source>
</evidence>
<evidence type="ECO:0008006" key="5">
    <source>
        <dbReference type="Google" id="ProtNLM"/>
    </source>
</evidence>
<feature type="compositionally biased region" description="Polar residues" evidence="2">
    <location>
        <begin position="453"/>
        <end position="462"/>
    </location>
</feature>
<feature type="compositionally biased region" description="Basic and acidic residues" evidence="2">
    <location>
        <begin position="492"/>
        <end position="501"/>
    </location>
</feature>
<dbReference type="Proteomes" id="UP000001056">
    <property type="component" value="Unassembled WGS sequence"/>
</dbReference>
<dbReference type="GO" id="GO:1990904">
    <property type="term" value="C:ribonucleoprotein complex"/>
    <property type="evidence" value="ECO:0007669"/>
    <property type="project" value="TreeGrafter"/>
</dbReference>
<dbReference type="InParanoid" id="Q2H039"/>
<dbReference type="STRING" id="306901.Q2H039"/>
<name>Q2H039_CHAGB</name>
<dbReference type="InterPro" id="IPR039604">
    <property type="entry name" value="Bfr1"/>
</dbReference>
<dbReference type="EMBL" id="CH408032">
    <property type="protein sequence ID" value="EAQ88238.1"/>
    <property type="molecule type" value="Genomic_DNA"/>
</dbReference>
<dbReference type="eggNOG" id="ENOG502QRKP">
    <property type="taxonomic scope" value="Eukaryota"/>
</dbReference>